<name>A0A9W6P5K2_9ACTN</name>
<evidence type="ECO:0000313" key="4">
    <source>
        <dbReference type="Proteomes" id="UP001165092"/>
    </source>
</evidence>
<evidence type="ECO:0000259" key="2">
    <source>
        <dbReference type="SMART" id="SM00858"/>
    </source>
</evidence>
<evidence type="ECO:0000313" key="3">
    <source>
        <dbReference type="EMBL" id="GLU47469.1"/>
    </source>
</evidence>
<dbReference type="Pfam" id="PF08666">
    <property type="entry name" value="SAF"/>
    <property type="match status" value="1"/>
</dbReference>
<protein>
    <recommendedName>
        <fullName evidence="2">SAF domain-containing protein</fullName>
    </recommendedName>
</protein>
<accession>A0A9W6P5K2</accession>
<keyword evidence="4" id="KW-1185">Reference proteome</keyword>
<dbReference type="RefSeq" id="WP_285758561.1">
    <property type="nucleotide sequence ID" value="NZ_BSQG01000002.1"/>
</dbReference>
<keyword evidence="1" id="KW-0812">Transmembrane</keyword>
<comment type="caution">
    <text evidence="3">The sequence shown here is derived from an EMBL/GenBank/DDBJ whole genome shotgun (WGS) entry which is preliminary data.</text>
</comment>
<keyword evidence="1" id="KW-1133">Transmembrane helix</keyword>
<dbReference type="SMART" id="SM00858">
    <property type="entry name" value="SAF"/>
    <property type="match status" value="1"/>
</dbReference>
<dbReference type="EMBL" id="BSQG01000002">
    <property type="protein sequence ID" value="GLU47469.1"/>
    <property type="molecule type" value="Genomic_DNA"/>
</dbReference>
<feature type="transmembrane region" description="Helical" evidence="1">
    <location>
        <begin position="31"/>
        <end position="52"/>
    </location>
</feature>
<evidence type="ECO:0000256" key="1">
    <source>
        <dbReference type="SAM" id="Phobius"/>
    </source>
</evidence>
<dbReference type="InterPro" id="IPR013974">
    <property type="entry name" value="SAF"/>
</dbReference>
<organism evidence="3 4">
    <name type="scientific">Nocardiopsis ansamitocini</name>
    <dbReference type="NCBI Taxonomy" id="1670832"/>
    <lineage>
        <taxon>Bacteria</taxon>
        <taxon>Bacillati</taxon>
        <taxon>Actinomycetota</taxon>
        <taxon>Actinomycetes</taxon>
        <taxon>Streptosporangiales</taxon>
        <taxon>Nocardiopsidaceae</taxon>
        <taxon>Nocardiopsis</taxon>
    </lineage>
</organism>
<gene>
    <name evidence="3" type="ORF">Nans01_18200</name>
</gene>
<dbReference type="AlphaFoldDB" id="A0A9W6P5K2"/>
<reference evidence="3" key="1">
    <citation type="submission" date="2023-02" db="EMBL/GenBank/DDBJ databases">
        <title>Nocardiopsis ansamitocini NBRC 112285.</title>
        <authorList>
            <person name="Ichikawa N."/>
            <person name="Sato H."/>
            <person name="Tonouchi N."/>
        </authorList>
    </citation>
    <scope>NUCLEOTIDE SEQUENCE</scope>
    <source>
        <strain evidence="3">NBRC 112285</strain>
    </source>
</reference>
<sequence length="222" mass="21979">MVETATAPTKAPRAAGAAQPVRLLGTGPRRWRWLGLGIALMAAGALVATTAVDQLDQRRQVLVADADLPAGHLLTAGDLRVADLSGTSGLSVVSGDQLEQVVGSTLTVPVAADSVLPETAVGPGSDYPESGRAVVGASLKPGRFPESLRPGAQVSVVVVSEGESGTRRGVQAYAAHLQSFTAADGGSATAELLVDAGDAGQISTAAAADGIALVQVPAGGGS</sequence>
<proteinExistence type="predicted"/>
<feature type="domain" description="SAF" evidence="2">
    <location>
        <begin position="59"/>
        <end position="122"/>
    </location>
</feature>
<dbReference type="Proteomes" id="UP001165092">
    <property type="component" value="Unassembled WGS sequence"/>
</dbReference>
<keyword evidence="1" id="KW-0472">Membrane</keyword>